<reference evidence="2" key="1">
    <citation type="submission" date="2018-05" db="EMBL/GenBank/DDBJ databases">
        <authorList>
            <person name="Lanie J.A."/>
            <person name="Ng W.-L."/>
            <person name="Kazmierczak K.M."/>
            <person name="Andrzejewski T.M."/>
            <person name="Davidsen T.M."/>
            <person name="Wayne K.J."/>
            <person name="Tettelin H."/>
            <person name="Glass J.I."/>
            <person name="Rusch D."/>
            <person name="Podicherti R."/>
            <person name="Tsui H.-C.T."/>
            <person name="Winkler M.E."/>
        </authorList>
    </citation>
    <scope>NUCLEOTIDE SEQUENCE</scope>
</reference>
<organism evidence="2">
    <name type="scientific">marine metagenome</name>
    <dbReference type="NCBI Taxonomy" id="408172"/>
    <lineage>
        <taxon>unclassified sequences</taxon>
        <taxon>metagenomes</taxon>
        <taxon>ecological metagenomes</taxon>
    </lineage>
</organism>
<accession>A0A382UKX4</accession>
<dbReference type="PANTHER" id="PTHR42690:SF1">
    <property type="entry name" value="THREONINE SYNTHASE-LIKE 2"/>
    <property type="match status" value="1"/>
</dbReference>
<feature type="non-terminal residue" evidence="2">
    <location>
        <position position="90"/>
    </location>
</feature>
<dbReference type="PANTHER" id="PTHR42690">
    <property type="entry name" value="THREONINE SYNTHASE FAMILY MEMBER"/>
    <property type="match status" value="1"/>
</dbReference>
<dbReference type="InterPro" id="IPR029144">
    <property type="entry name" value="Thr_synth_N"/>
</dbReference>
<name>A0A382UKX4_9ZZZZ</name>
<dbReference type="EMBL" id="UINC01144974">
    <property type="protein sequence ID" value="SVD34822.1"/>
    <property type="molecule type" value="Genomic_DNA"/>
</dbReference>
<feature type="non-terminal residue" evidence="2">
    <location>
        <position position="1"/>
    </location>
</feature>
<evidence type="ECO:0000259" key="1">
    <source>
        <dbReference type="Pfam" id="PF14821"/>
    </source>
</evidence>
<sequence>MKYISTRGGVSDLSFCDAVMMGLASDGGLLVPESIPDISAILPQLVGLSYNDLALEIMGRFIDDVPHVELKRLIEESYRCFDDPLVTPVV</sequence>
<proteinExistence type="predicted"/>
<dbReference type="InterPro" id="IPR036052">
    <property type="entry name" value="TrpB-like_PALP_sf"/>
</dbReference>
<dbReference type="SUPFAM" id="SSF53686">
    <property type="entry name" value="Tryptophan synthase beta subunit-like PLP-dependent enzymes"/>
    <property type="match status" value="1"/>
</dbReference>
<feature type="domain" description="Threonine synthase N-terminal" evidence="1">
    <location>
        <begin position="2"/>
        <end position="78"/>
    </location>
</feature>
<evidence type="ECO:0000313" key="2">
    <source>
        <dbReference type="EMBL" id="SVD34822.1"/>
    </source>
</evidence>
<dbReference type="Gene3D" id="3.90.1380.10">
    <property type="entry name" value="Threonine synthase, N-terminal domain"/>
    <property type="match status" value="1"/>
</dbReference>
<dbReference type="InterPro" id="IPR051166">
    <property type="entry name" value="Threonine_Synthase"/>
</dbReference>
<protein>
    <recommendedName>
        <fullName evidence="1">Threonine synthase N-terminal domain-containing protein</fullName>
    </recommendedName>
</protein>
<dbReference type="Pfam" id="PF14821">
    <property type="entry name" value="Thr_synth_N"/>
    <property type="match status" value="1"/>
</dbReference>
<dbReference type="InterPro" id="IPR037158">
    <property type="entry name" value="Thr_synth_N_sf"/>
</dbReference>
<gene>
    <name evidence="2" type="ORF">METZ01_LOCUS387676</name>
</gene>
<dbReference type="AlphaFoldDB" id="A0A382UKX4"/>